<name>A0A561CZM4_9BACI</name>
<dbReference type="GO" id="GO:0051213">
    <property type="term" value="F:dioxygenase activity"/>
    <property type="evidence" value="ECO:0007669"/>
    <property type="project" value="UniProtKB-KW"/>
</dbReference>
<dbReference type="InterPro" id="IPR029068">
    <property type="entry name" value="Glyas_Bleomycin-R_OHBP_Dase"/>
</dbReference>
<accession>A0A561CZM4</accession>
<dbReference type="RefSeq" id="WP_261380732.1">
    <property type="nucleotide sequence ID" value="NZ_VIVN01000011.1"/>
</dbReference>
<proteinExistence type="predicted"/>
<keyword evidence="1" id="KW-0479">Metal-binding</keyword>
<organism evidence="3 4">
    <name type="scientific">Neobacillus bataviensis</name>
    <dbReference type="NCBI Taxonomy" id="220685"/>
    <lineage>
        <taxon>Bacteria</taxon>
        <taxon>Bacillati</taxon>
        <taxon>Bacillota</taxon>
        <taxon>Bacilli</taxon>
        <taxon>Bacillales</taxon>
        <taxon>Bacillaceae</taxon>
        <taxon>Neobacillus</taxon>
    </lineage>
</organism>
<dbReference type="InterPro" id="IPR037523">
    <property type="entry name" value="VOC_core"/>
</dbReference>
<keyword evidence="3" id="KW-0223">Dioxygenase</keyword>
<dbReference type="Gene3D" id="3.10.180.10">
    <property type="entry name" value="2,3-Dihydroxybiphenyl 1,2-Dioxygenase, domain 1"/>
    <property type="match status" value="1"/>
</dbReference>
<dbReference type="EMBL" id="VIVN01000011">
    <property type="protein sequence ID" value="TWD96494.1"/>
    <property type="molecule type" value="Genomic_DNA"/>
</dbReference>
<comment type="caution">
    <text evidence="3">The sequence shown here is derived from an EMBL/GenBank/DDBJ whole genome shotgun (WGS) entry which is preliminary data.</text>
</comment>
<evidence type="ECO:0000313" key="3">
    <source>
        <dbReference type="EMBL" id="TWD96494.1"/>
    </source>
</evidence>
<dbReference type="PROSITE" id="PS51819">
    <property type="entry name" value="VOC"/>
    <property type="match status" value="1"/>
</dbReference>
<dbReference type="AlphaFoldDB" id="A0A561CZM4"/>
<dbReference type="SUPFAM" id="SSF54593">
    <property type="entry name" value="Glyoxalase/Bleomycin resistance protein/Dihydroxybiphenyl dioxygenase"/>
    <property type="match status" value="1"/>
</dbReference>
<protein>
    <submittedName>
        <fullName evidence="3">Glyoxalase/bleomycin resistance protein/dioxygenase superfamily protein</fullName>
    </submittedName>
</protein>
<feature type="domain" description="VOC" evidence="2">
    <location>
        <begin position="22"/>
        <end position="171"/>
    </location>
</feature>
<keyword evidence="4" id="KW-1185">Reference proteome</keyword>
<dbReference type="Pfam" id="PF13669">
    <property type="entry name" value="Glyoxalase_4"/>
    <property type="match status" value="1"/>
</dbReference>
<reference evidence="3 4" key="1">
    <citation type="submission" date="2019-06" db="EMBL/GenBank/DDBJ databases">
        <title>Sorghum-associated microbial communities from plants grown in Nebraska, USA.</title>
        <authorList>
            <person name="Schachtman D."/>
        </authorList>
    </citation>
    <scope>NUCLEOTIDE SEQUENCE [LARGE SCALE GENOMIC DNA]</scope>
    <source>
        <strain evidence="3 4">2482</strain>
    </source>
</reference>
<dbReference type="Proteomes" id="UP000319671">
    <property type="component" value="Unassembled WGS sequence"/>
</dbReference>
<evidence type="ECO:0000313" key="4">
    <source>
        <dbReference type="Proteomes" id="UP000319671"/>
    </source>
</evidence>
<dbReference type="PANTHER" id="PTHR43048:SF6">
    <property type="entry name" value="BLR8189 PROTEIN"/>
    <property type="match status" value="1"/>
</dbReference>
<dbReference type="PANTHER" id="PTHR43048">
    <property type="entry name" value="METHYLMALONYL-COA EPIMERASE"/>
    <property type="match status" value="1"/>
</dbReference>
<sequence>MQKVDETKMEKKLESNTHEIRGIDHIGLTVPDIEEATEFFKKVFNAKVCYDVHTPDMPPQRGRSAKRNVNLPEGTSIDHIRLLRIGNTPCVELFHIKSNKQSVVDTIVNFGLTHLAFYTDNIELSAKKFVEAGGTLCSDPHPLPSEIEGGEKNYWVYGQAPWGSLIELISYSSGIHYPENSEVDRWTPDC</sequence>
<keyword evidence="3" id="KW-0560">Oxidoreductase</keyword>
<gene>
    <name evidence="3" type="ORF">FB550_111154</name>
</gene>
<evidence type="ECO:0000256" key="1">
    <source>
        <dbReference type="ARBA" id="ARBA00022723"/>
    </source>
</evidence>
<dbReference type="InterPro" id="IPR051785">
    <property type="entry name" value="MMCE/EMCE_epimerase"/>
</dbReference>
<dbReference type="GO" id="GO:0046491">
    <property type="term" value="P:L-methylmalonyl-CoA metabolic process"/>
    <property type="evidence" value="ECO:0007669"/>
    <property type="project" value="TreeGrafter"/>
</dbReference>
<evidence type="ECO:0000259" key="2">
    <source>
        <dbReference type="PROSITE" id="PS51819"/>
    </source>
</evidence>
<dbReference type="GO" id="GO:0046872">
    <property type="term" value="F:metal ion binding"/>
    <property type="evidence" value="ECO:0007669"/>
    <property type="project" value="UniProtKB-KW"/>
</dbReference>
<dbReference type="GO" id="GO:0004493">
    <property type="term" value="F:methylmalonyl-CoA epimerase activity"/>
    <property type="evidence" value="ECO:0007669"/>
    <property type="project" value="TreeGrafter"/>
</dbReference>